<evidence type="ECO:0000256" key="1">
    <source>
        <dbReference type="ARBA" id="ARBA00004141"/>
    </source>
</evidence>
<feature type="transmembrane region" description="Helical" evidence="6">
    <location>
        <begin position="226"/>
        <end position="245"/>
    </location>
</feature>
<evidence type="ECO:0000259" key="7">
    <source>
        <dbReference type="PROSITE" id="PS50850"/>
    </source>
</evidence>
<feature type="transmembrane region" description="Helical" evidence="6">
    <location>
        <begin position="106"/>
        <end position="124"/>
    </location>
</feature>
<dbReference type="GeneID" id="19160395"/>
<feature type="transmembrane region" description="Helical" evidence="6">
    <location>
        <begin position="193"/>
        <end position="214"/>
    </location>
</feature>
<feature type="transmembrane region" description="Helical" evidence="6">
    <location>
        <begin position="385"/>
        <end position="405"/>
    </location>
</feature>
<feature type="transmembrane region" description="Helical" evidence="6">
    <location>
        <begin position="450"/>
        <end position="472"/>
    </location>
</feature>
<protein>
    <recommendedName>
        <fullName evidence="7">Major facilitator superfamily (MFS) profile domain-containing protein</fullName>
    </recommendedName>
</protein>
<dbReference type="AlphaFoldDB" id="W9YFZ3"/>
<dbReference type="InterPro" id="IPR020846">
    <property type="entry name" value="MFS_dom"/>
</dbReference>
<feature type="region of interest" description="Disordered" evidence="5">
    <location>
        <begin position="521"/>
        <end position="561"/>
    </location>
</feature>
<dbReference type="Pfam" id="PF07690">
    <property type="entry name" value="MFS_1"/>
    <property type="match status" value="1"/>
</dbReference>
<feature type="transmembrane region" description="Helical" evidence="6">
    <location>
        <begin position="136"/>
        <end position="154"/>
    </location>
</feature>
<feature type="transmembrane region" description="Helical" evidence="6">
    <location>
        <begin position="341"/>
        <end position="361"/>
    </location>
</feature>
<dbReference type="CDD" id="cd17323">
    <property type="entry name" value="MFS_Tpo1_MDR_like"/>
    <property type="match status" value="1"/>
</dbReference>
<dbReference type="eggNOG" id="KOG0255">
    <property type="taxonomic scope" value="Eukaryota"/>
</dbReference>
<dbReference type="Proteomes" id="UP000019484">
    <property type="component" value="Unassembled WGS sequence"/>
</dbReference>
<dbReference type="PANTHER" id="PTHR23502">
    <property type="entry name" value="MAJOR FACILITATOR SUPERFAMILY"/>
    <property type="match status" value="1"/>
</dbReference>
<comment type="subcellular location">
    <subcellularLocation>
        <location evidence="1">Membrane</location>
        <topology evidence="1">Multi-pass membrane protein</topology>
    </subcellularLocation>
</comment>
<feature type="transmembrane region" description="Helical" evidence="6">
    <location>
        <begin position="67"/>
        <end position="86"/>
    </location>
</feature>
<evidence type="ECO:0000256" key="2">
    <source>
        <dbReference type="ARBA" id="ARBA00022692"/>
    </source>
</evidence>
<keyword evidence="9" id="KW-1185">Reference proteome</keyword>
<dbReference type="InterPro" id="IPR011701">
    <property type="entry name" value="MFS"/>
</dbReference>
<keyword evidence="3 6" id="KW-1133">Transmembrane helix</keyword>
<feature type="transmembrane region" description="Helical" evidence="6">
    <location>
        <begin position="417"/>
        <end position="438"/>
    </location>
</feature>
<feature type="transmembrane region" description="Helical" evidence="6">
    <location>
        <begin position="302"/>
        <end position="321"/>
    </location>
</feature>
<keyword evidence="4 6" id="KW-0472">Membrane</keyword>
<evidence type="ECO:0000256" key="3">
    <source>
        <dbReference type="ARBA" id="ARBA00022989"/>
    </source>
</evidence>
<dbReference type="GO" id="GO:0022857">
    <property type="term" value="F:transmembrane transporter activity"/>
    <property type="evidence" value="ECO:0007669"/>
    <property type="project" value="InterPro"/>
</dbReference>
<feature type="transmembrane region" description="Helical" evidence="6">
    <location>
        <begin position="160"/>
        <end position="181"/>
    </location>
</feature>
<evidence type="ECO:0000256" key="5">
    <source>
        <dbReference type="SAM" id="MobiDB-lite"/>
    </source>
</evidence>
<evidence type="ECO:0000256" key="4">
    <source>
        <dbReference type="ARBA" id="ARBA00023136"/>
    </source>
</evidence>
<dbReference type="HOGENOM" id="CLU_008455_11_1_1"/>
<reference evidence="8 9" key="1">
    <citation type="submission" date="2013-03" db="EMBL/GenBank/DDBJ databases">
        <title>The Genome Sequence of Capronia coronata CBS 617.96.</title>
        <authorList>
            <consortium name="The Broad Institute Genomics Platform"/>
            <person name="Cuomo C."/>
            <person name="de Hoog S."/>
            <person name="Gorbushina A."/>
            <person name="Walker B."/>
            <person name="Young S.K."/>
            <person name="Zeng Q."/>
            <person name="Gargeya S."/>
            <person name="Fitzgerald M."/>
            <person name="Haas B."/>
            <person name="Abouelleil A."/>
            <person name="Allen A.W."/>
            <person name="Alvarado L."/>
            <person name="Arachchi H.M."/>
            <person name="Berlin A.M."/>
            <person name="Chapman S.B."/>
            <person name="Gainer-Dewar J."/>
            <person name="Goldberg J."/>
            <person name="Griggs A."/>
            <person name="Gujja S."/>
            <person name="Hansen M."/>
            <person name="Howarth C."/>
            <person name="Imamovic A."/>
            <person name="Ireland A."/>
            <person name="Larimer J."/>
            <person name="McCowan C."/>
            <person name="Murphy C."/>
            <person name="Pearson M."/>
            <person name="Poon T.W."/>
            <person name="Priest M."/>
            <person name="Roberts A."/>
            <person name="Saif S."/>
            <person name="Shea T."/>
            <person name="Sisk P."/>
            <person name="Sykes S."/>
            <person name="Wortman J."/>
            <person name="Nusbaum C."/>
            <person name="Birren B."/>
        </authorList>
    </citation>
    <scope>NUCLEOTIDE SEQUENCE [LARGE SCALE GENOMIC DNA]</scope>
    <source>
        <strain evidence="8 9">CBS 617.96</strain>
    </source>
</reference>
<evidence type="ECO:0000256" key="6">
    <source>
        <dbReference type="SAM" id="Phobius"/>
    </source>
</evidence>
<dbReference type="GO" id="GO:0005886">
    <property type="term" value="C:plasma membrane"/>
    <property type="evidence" value="ECO:0007669"/>
    <property type="project" value="TreeGrafter"/>
</dbReference>
<evidence type="ECO:0000313" key="8">
    <source>
        <dbReference type="EMBL" id="EXJ88590.1"/>
    </source>
</evidence>
<sequence length="561" mass="62403">METYLQYRRIGQTVRKQLESDAADVRQLPCLSRQETRVVGGRQVLVVDWDGPDDPHNPRNWPFMRRFNTTIIITGISFMVGLAAPIDSAVLPQAAADFGVSEVVETMAVGLFLIGFGVGALICGPFSEVLGRSMTYLVSLACMCIFLMASALAPNIGAQLAFRFIAGFCGASPLVCAGGSVSDMFTALEKTYMFPIFSIGGFGGAAAGPIMGAWIPQSPYLHTWRWTEWVALLSGGLILSLTFLFQPETYHPVILSWKAAHLRKITGDKRYYAAHELERTPLLTRLRIALPRPFEMAFREPVILLITLYMSVLYIILFTFFDGYEYIYTRTYGISQGLTNTIFVGIFVGIWLASVWMPWVYKKTVEAQRRAEADGLKQFDPEIRLWFAMLGGAPAIPISLFWMAWTSYPSISIWSPIMASVLFGYGTVLIFISSYMYLIDTYESWAASALTFVTLARYCCAGGMTIVGIPFYRNMGHHWTLTILGCLSLLLTPIPYVFYKYGHIIRKNSRFAVTRSVEEAEEVEKPVQPDDSGSSSATIPIEQVHGANEEQGTTGVAATQH</sequence>
<comment type="caution">
    <text evidence="8">The sequence shown here is derived from an EMBL/GenBank/DDBJ whole genome shotgun (WGS) entry which is preliminary data.</text>
</comment>
<organism evidence="8 9">
    <name type="scientific">Capronia coronata CBS 617.96</name>
    <dbReference type="NCBI Taxonomy" id="1182541"/>
    <lineage>
        <taxon>Eukaryota</taxon>
        <taxon>Fungi</taxon>
        <taxon>Dikarya</taxon>
        <taxon>Ascomycota</taxon>
        <taxon>Pezizomycotina</taxon>
        <taxon>Eurotiomycetes</taxon>
        <taxon>Chaetothyriomycetidae</taxon>
        <taxon>Chaetothyriales</taxon>
        <taxon>Herpotrichiellaceae</taxon>
        <taxon>Capronia</taxon>
    </lineage>
</organism>
<dbReference type="PANTHER" id="PTHR23502:SF47">
    <property type="entry name" value="MAJOR FACILITATOR SUPERFAMILY (MFS) PROFILE DOMAIN-CONTAINING PROTEIN-RELATED"/>
    <property type="match status" value="1"/>
</dbReference>
<feature type="domain" description="Major facilitator superfamily (MFS) profile" evidence="7">
    <location>
        <begin position="69"/>
        <end position="503"/>
    </location>
</feature>
<feature type="transmembrane region" description="Helical" evidence="6">
    <location>
        <begin position="478"/>
        <end position="499"/>
    </location>
</feature>
<dbReference type="InterPro" id="IPR036259">
    <property type="entry name" value="MFS_trans_sf"/>
</dbReference>
<accession>W9YFZ3</accession>
<gene>
    <name evidence="8" type="ORF">A1O1_05520</name>
</gene>
<proteinExistence type="predicted"/>
<feature type="compositionally biased region" description="Polar residues" evidence="5">
    <location>
        <begin position="550"/>
        <end position="561"/>
    </location>
</feature>
<dbReference type="OrthoDB" id="3936150at2759"/>
<dbReference type="RefSeq" id="XP_007724596.1">
    <property type="nucleotide sequence ID" value="XM_007726406.1"/>
</dbReference>
<dbReference type="SUPFAM" id="SSF103473">
    <property type="entry name" value="MFS general substrate transporter"/>
    <property type="match status" value="1"/>
</dbReference>
<dbReference type="PROSITE" id="PS50850">
    <property type="entry name" value="MFS"/>
    <property type="match status" value="1"/>
</dbReference>
<keyword evidence="2 6" id="KW-0812">Transmembrane</keyword>
<name>W9YFZ3_9EURO</name>
<evidence type="ECO:0000313" key="9">
    <source>
        <dbReference type="Proteomes" id="UP000019484"/>
    </source>
</evidence>
<dbReference type="Gene3D" id="1.20.1250.20">
    <property type="entry name" value="MFS general substrate transporter like domains"/>
    <property type="match status" value="1"/>
</dbReference>
<dbReference type="STRING" id="1182541.W9YFZ3"/>
<dbReference type="EMBL" id="AMWN01000004">
    <property type="protein sequence ID" value="EXJ88590.1"/>
    <property type="molecule type" value="Genomic_DNA"/>
</dbReference>